<protein>
    <submittedName>
        <fullName evidence="2">Uncharacterized protein</fullName>
    </submittedName>
</protein>
<dbReference type="PANTHER" id="PTHR33220">
    <property type="entry name" value="BNAA09G04420D PROTEIN"/>
    <property type="match status" value="1"/>
</dbReference>
<dbReference type="EMBL" id="JAYMYS010000023">
    <property type="protein sequence ID" value="KAK7376549.1"/>
    <property type="molecule type" value="Genomic_DNA"/>
</dbReference>
<evidence type="ECO:0000256" key="1">
    <source>
        <dbReference type="SAM" id="MobiDB-lite"/>
    </source>
</evidence>
<gene>
    <name evidence="2" type="ORF">VNO78_34540</name>
</gene>
<feature type="region of interest" description="Disordered" evidence="1">
    <location>
        <begin position="421"/>
        <end position="467"/>
    </location>
</feature>
<proteinExistence type="predicted"/>
<accession>A0AAN9RLX6</accession>
<evidence type="ECO:0000313" key="2">
    <source>
        <dbReference type="EMBL" id="KAK7376549.1"/>
    </source>
</evidence>
<evidence type="ECO:0000313" key="3">
    <source>
        <dbReference type="Proteomes" id="UP001386955"/>
    </source>
</evidence>
<feature type="region of interest" description="Disordered" evidence="1">
    <location>
        <begin position="306"/>
        <end position="352"/>
    </location>
</feature>
<dbReference type="AlphaFoldDB" id="A0AAN9RLX6"/>
<dbReference type="PANTHER" id="PTHR33220:SF5">
    <property type="entry name" value="RRNA INTRON-ENCODED HOMING ENDONUCLEASE"/>
    <property type="match status" value="1"/>
</dbReference>
<comment type="caution">
    <text evidence="2">The sequence shown here is derived from an EMBL/GenBank/DDBJ whole genome shotgun (WGS) entry which is preliminary data.</text>
</comment>
<dbReference type="Proteomes" id="UP001386955">
    <property type="component" value="Unassembled WGS sequence"/>
</dbReference>
<reference evidence="2 3" key="1">
    <citation type="submission" date="2024-01" db="EMBL/GenBank/DDBJ databases">
        <title>The genomes of 5 underutilized Papilionoideae crops provide insights into root nodulation and disease resistanc.</title>
        <authorList>
            <person name="Jiang F."/>
        </authorList>
    </citation>
    <scope>NUCLEOTIDE SEQUENCE [LARGE SCALE GENOMIC DNA]</scope>
    <source>
        <strain evidence="2">DUOXIRENSHENG_FW03</strain>
        <tissue evidence="2">Leaves</tissue>
    </source>
</reference>
<name>A0AAN9RLX6_PSOTE</name>
<keyword evidence="3" id="KW-1185">Reference proteome</keyword>
<organism evidence="2 3">
    <name type="scientific">Psophocarpus tetragonolobus</name>
    <name type="common">Winged bean</name>
    <name type="synonym">Dolichos tetragonolobus</name>
    <dbReference type="NCBI Taxonomy" id="3891"/>
    <lineage>
        <taxon>Eukaryota</taxon>
        <taxon>Viridiplantae</taxon>
        <taxon>Streptophyta</taxon>
        <taxon>Embryophyta</taxon>
        <taxon>Tracheophyta</taxon>
        <taxon>Spermatophyta</taxon>
        <taxon>Magnoliopsida</taxon>
        <taxon>eudicotyledons</taxon>
        <taxon>Gunneridae</taxon>
        <taxon>Pentapetalae</taxon>
        <taxon>rosids</taxon>
        <taxon>fabids</taxon>
        <taxon>Fabales</taxon>
        <taxon>Fabaceae</taxon>
        <taxon>Papilionoideae</taxon>
        <taxon>50 kb inversion clade</taxon>
        <taxon>NPAAA clade</taxon>
        <taxon>indigoferoid/millettioid clade</taxon>
        <taxon>Phaseoleae</taxon>
        <taxon>Psophocarpus</taxon>
    </lineage>
</organism>
<sequence>MKNVAKCDTWCELQNPVNHRVFERKLRPKPLGVCWPPVIVVSRLVEKLSSWQSVCRDNMVDECCSRPIACVHLPVLYSMTHFVYVPETFIARPQAKYWRETDSEQVPRGKDEKDFEKRVKECLKLSGGKRMGVGDVPRSDVERREPVRRSTRGTDRCGLRRWPKPGLLICSRRRHRGDCGWQHAPSGVPRHVHAPGVGLWAPHSARLETRTKESDMCASQRVSKPVRRKEADWWDPPVGAPPTDPDLLIAGARGRVLSGRCGCSVEPCHGIESSKWAIFGKQNWRCGMNRKLGYGAQLRANLDPTKGVGRLRQQDGGHGSRNPLRRGRGGRCKTQGASPGGAAVGADLGGSSKYSNENFEGRRGERFHVNGTCTWGFRRRRRGPRKELSFLFNSLPTLETAQPEVGSSGWKSTARRVVSGAPPAALENLEDRVPPTPGRKGSRQNGSVTSGKGLALRAGHGGPSPEPVGCRWTARAAPAARAGRRVPVGGRIGNGPFGVSSPGVEQSTQNWYGQGESDCLIKTKHCDGPCGC</sequence>
<feature type="compositionally biased region" description="Basic and acidic residues" evidence="1">
    <location>
        <begin position="137"/>
        <end position="156"/>
    </location>
</feature>
<feature type="region of interest" description="Disordered" evidence="1">
    <location>
        <begin position="133"/>
        <end position="156"/>
    </location>
</feature>